<name>A0A5B7J682_PORTR</name>
<comment type="caution">
    <text evidence="1">The sequence shown here is derived from an EMBL/GenBank/DDBJ whole genome shotgun (WGS) entry which is preliminary data.</text>
</comment>
<reference evidence="1 2" key="1">
    <citation type="submission" date="2019-05" db="EMBL/GenBank/DDBJ databases">
        <title>Another draft genome of Portunus trituberculatus and its Hox gene families provides insights of decapod evolution.</title>
        <authorList>
            <person name="Jeong J.-H."/>
            <person name="Song I."/>
            <person name="Kim S."/>
            <person name="Choi T."/>
            <person name="Kim D."/>
            <person name="Ryu S."/>
            <person name="Kim W."/>
        </authorList>
    </citation>
    <scope>NUCLEOTIDE SEQUENCE [LARGE SCALE GENOMIC DNA]</scope>
    <source>
        <tissue evidence="1">Muscle</tissue>
    </source>
</reference>
<organism evidence="1 2">
    <name type="scientific">Portunus trituberculatus</name>
    <name type="common">Swimming crab</name>
    <name type="synonym">Neptunus trituberculatus</name>
    <dbReference type="NCBI Taxonomy" id="210409"/>
    <lineage>
        <taxon>Eukaryota</taxon>
        <taxon>Metazoa</taxon>
        <taxon>Ecdysozoa</taxon>
        <taxon>Arthropoda</taxon>
        <taxon>Crustacea</taxon>
        <taxon>Multicrustacea</taxon>
        <taxon>Malacostraca</taxon>
        <taxon>Eumalacostraca</taxon>
        <taxon>Eucarida</taxon>
        <taxon>Decapoda</taxon>
        <taxon>Pleocyemata</taxon>
        <taxon>Brachyura</taxon>
        <taxon>Eubrachyura</taxon>
        <taxon>Portunoidea</taxon>
        <taxon>Portunidae</taxon>
        <taxon>Portuninae</taxon>
        <taxon>Portunus</taxon>
    </lineage>
</organism>
<dbReference type="AlphaFoldDB" id="A0A5B7J682"/>
<sequence>MKGGRTSGSVWGCCLRGSVSGIVVDVNRVRGRRGWRGWRGNVSFSKGKFWSR</sequence>
<evidence type="ECO:0000313" key="2">
    <source>
        <dbReference type="Proteomes" id="UP000324222"/>
    </source>
</evidence>
<accession>A0A5B7J682</accession>
<dbReference type="EMBL" id="VSRR010090505">
    <property type="protein sequence ID" value="MPC92220.1"/>
    <property type="molecule type" value="Genomic_DNA"/>
</dbReference>
<gene>
    <name evidence="1" type="ORF">E2C01_087296</name>
</gene>
<evidence type="ECO:0000313" key="1">
    <source>
        <dbReference type="EMBL" id="MPC92220.1"/>
    </source>
</evidence>
<keyword evidence="2" id="KW-1185">Reference proteome</keyword>
<protein>
    <submittedName>
        <fullName evidence="1">Uncharacterized protein</fullName>
    </submittedName>
</protein>
<proteinExistence type="predicted"/>
<dbReference type="Proteomes" id="UP000324222">
    <property type="component" value="Unassembled WGS sequence"/>
</dbReference>